<protein>
    <submittedName>
        <fullName evidence="1">Four-helix bundle copper-binding protein</fullName>
    </submittedName>
</protein>
<organism evidence="1 2">
    <name type="scientific">Paraburkholderia franconis</name>
    <dbReference type="NCBI Taxonomy" id="2654983"/>
    <lineage>
        <taxon>Bacteria</taxon>
        <taxon>Pseudomonadati</taxon>
        <taxon>Pseudomonadota</taxon>
        <taxon>Betaproteobacteria</taxon>
        <taxon>Burkholderiales</taxon>
        <taxon>Burkholderiaceae</taxon>
        <taxon>Paraburkholderia</taxon>
    </lineage>
</organism>
<dbReference type="EMBL" id="WHNP01000110">
    <property type="protein sequence ID" value="MPW23445.1"/>
    <property type="molecule type" value="Genomic_DNA"/>
</dbReference>
<dbReference type="AlphaFoldDB" id="A0A7X1TLB0"/>
<dbReference type="CDD" id="cd08026">
    <property type="entry name" value="DUF326"/>
    <property type="match status" value="1"/>
</dbReference>
<dbReference type="PANTHER" id="PTHR37310:SF1">
    <property type="entry name" value="CYTOPLASMIC PROTEIN"/>
    <property type="match status" value="1"/>
</dbReference>
<gene>
    <name evidence="1" type="ORF">GCT13_43585</name>
</gene>
<comment type="caution">
    <text evidence="1">The sequence shown here is derived from an EMBL/GenBank/DDBJ whole genome shotgun (WGS) entry which is preliminary data.</text>
</comment>
<accession>A0A7X1TLB0</accession>
<evidence type="ECO:0000313" key="1">
    <source>
        <dbReference type="EMBL" id="MPW23445.1"/>
    </source>
</evidence>
<keyword evidence="2" id="KW-1185">Reference proteome</keyword>
<dbReference type="Pfam" id="PF03860">
    <property type="entry name" value="Csp"/>
    <property type="match status" value="1"/>
</dbReference>
<dbReference type="InterPro" id="IPR005560">
    <property type="entry name" value="Csp_YhjQ"/>
</dbReference>
<name>A0A7X1TLB0_9BURK</name>
<dbReference type="RefSeq" id="WP_152767942.1">
    <property type="nucleotide sequence ID" value="NZ_WHNP01000110.1"/>
</dbReference>
<sequence length="110" mass="11762">MNTEPYQSCIEACDACAAACDRCASACLGEPDIAHIAKCIRLNADCASLCRFTSAALARESHLAPEFCALCAQICDECADECSRHPSEQCGTCSDTCRICAEVCRGIWSQ</sequence>
<evidence type="ECO:0000313" key="2">
    <source>
        <dbReference type="Proteomes" id="UP000484381"/>
    </source>
</evidence>
<dbReference type="Proteomes" id="UP000484381">
    <property type="component" value="Unassembled WGS sequence"/>
</dbReference>
<dbReference type="InterPro" id="IPR044543">
    <property type="entry name" value="YHJQ-like"/>
</dbReference>
<proteinExistence type="predicted"/>
<reference evidence="1 2" key="1">
    <citation type="submission" date="2019-10" db="EMBL/GenBank/DDBJ databases">
        <title>Paraburkholderia sp. isolated from nodules of Mimosa pudica from Brazilian Atlantic Forest soils.</title>
        <authorList>
            <person name="Paulitsch F."/>
            <person name="Hungria M."/>
            <person name="Dall'Agnol R."/>
        </authorList>
    </citation>
    <scope>NUCLEOTIDE SEQUENCE [LARGE SCALE GENOMIC DNA]</scope>
    <source>
        <strain evidence="1 2">CNPSo 3157</strain>
    </source>
</reference>
<dbReference type="Gene3D" id="1.20.1270.360">
    <property type="match status" value="1"/>
</dbReference>
<dbReference type="PANTHER" id="PTHR37310">
    <property type="entry name" value="CYTOPLASMIC PROTEIN-RELATED"/>
    <property type="match status" value="1"/>
</dbReference>